<dbReference type="InterPro" id="IPR039425">
    <property type="entry name" value="RNA_pol_sigma-70-like"/>
</dbReference>
<dbReference type="Gene3D" id="1.10.1740.10">
    <property type="match status" value="1"/>
</dbReference>
<dbReference type="NCBIfam" id="TIGR02937">
    <property type="entry name" value="sigma70-ECF"/>
    <property type="match status" value="1"/>
</dbReference>
<dbReference type="AlphaFoldDB" id="A0A2Z2NM68"/>
<reference evidence="7 8" key="1">
    <citation type="submission" date="2016-12" db="EMBL/GenBank/DDBJ databases">
        <authorList>
            <person name="Song W.-J."/>
            <person name="Kurnit D.M."/>
        </authorList>
    </citation>
    <scope>NUCLEOTIDE SEQUENCE [LARGE SCALE GENOMIC DNA]</scope>
    <source>
        <strain evidence="7 8">IMCC3135</strain>
    </source>
</reference>
<evidence type="ECO:0000313" key="8">
    <source>
        <dbReference type="Proteomes" id="UP000250079"/>
    </source>
</evidence>
<evidence type="ECO:0000256" key="3">
    <source>
        <dbReference type="ARBA" id="ARBA00023082"/>
    </source>
</evidence>
<keyword evidence="2" id="KW-0805">Transcription regulation</keyword>
<dbReference type="Pfam" id="PF04542">
    <property type="entry name" value="Sigma70_r2"/>
    <property type="match status" value="1"/>
</dbReference>
<dbReference type="InterPro" id="IPR036388">
    <property type="entry name" value="WH-like_DNA-bd_sf"/>
</dbReference>
<dbReference type="InterPro" id="IPR013325">
    <property type="entry name" value="RNA_pol_sigma_r2"/>
</dbReference>
<gene>
    <name evidence="7" type="primary">sigK_1</name>
    <name evidence="7" type="ORF">IMCC3135_10935</name>
</gene>
<dbReference type="PANTHER" id="PTHR43133">
    <property type="entry name" value="RNA POLYMERASE ECF-TYPE SIGMA FACTO"/>
    <property type="match status" value="1"/>
</dbReference>
<dbReference type="InterPro" id="IPR014284">
    <property type="entry name" value="RNA_pol_sigma-70_dom"/>
</dbReference>
<keyword evidence="3" id="KW-0731">Sigma factor</keyword>
<keyword evidence="8" id="KW-1185">Reference proteome</keyword>
<name>A0A2Z2NM68_9GAMM</name>
<evidence type="ECO:0000259" key="6">
    <source>
        <dbReference type="Pfam" id="PF08281"/>
    </source>
</evidence>
<dbReference type="GO" id="GO:0006352">
    <property type="term" value="P:DNA-templated transcription initiation"/>
    <property type="evidence" value="ECO:0007669"/>
    <property type="project" value="InterPro"/>
</dbReference>
<dbReference type="SUPFAM" id="SSF88946">
    <property type="entry name" value="Sigma2 domain of RNA polymerase sigma factors"/>
    <property type="match status" value="1"/>
</dbReference>
<dbReference type="Proteomes" id="UP000250079">
    <property type="component" value="Chromosome"/>
</dbReference>
<proteinExistence type="inferred from homology"/>
<dbReference type="PANTHER" id="PTHR43133:SF62">
    <property type="entry name" value="RNA POLYMERASE SIGMA FACTOR SIGZ"/>
    <property type="match status" value="1"/>
</dbReference>
<evidence type="ECO:0000256" key="2">
    <source>
        <dbReference type="ARBA" id="ARBA00023015"/>
    </source>
</evidence>
<feature type="domain" description="RNA polymerase sigma factor 70 region 4 type 2" evidence="6">
    <location>
        <begin position="136"/>
        <end position="188"/>
    </location>
</feature>
<sequence>MNSPAIENDLPTLSDERVGLWLADVASGDRQALALLYKQVSARLFGLQLRILNNKALAEEALQETFVKVWKNSGTYNPDKGTPMAWLNSLARFQALDMRRRELVRHGGDFSKRSSLDVETFTSELPAIHEQLAQSELLSLCLGRLRPEVQQCIVAIYCEGYTQEEISTSVDRPLGTVKSWILRGLKSLKECFVEHN</sequence>
<evidence type="ECO:0000313" key="7">
    <source>
        <dbReference type="EMBL" id="ASJ72279.1"/>
    </source>
</evidence>
<dbReference type="Pfam" id="PF08281">
    <property type="entry name" value="Sigma70_r4_2"/>
    <property type="match status" value="1"/>
</dbReference>
<dbReference type="Gene3D" id="1.10.10.10">
    <property type="entry name" value="Winged helix-like DNA-binding domain superfamily/Winged helix DNA-binding domain"/>
    <property type="match status" value="1"/>
</dbReference>
<evidence type="ECO:0000256" key="1">
    <source>
        <dbReference type="ARBA" id="ARBA00010641"/>
    </source>
</evidence>
<feature type="domain" description="RNA polymerase sigma-70 region 2" evidence="5">
    <location>
        <begin position="36"/>
        <end position="102"/>
    </location>
</feature>
<dbReference type="InterPro" id="IPR007627">
    <property type="entry name" value="RNA_pol_sigma70_r2"/>
</dbReference>
<dbReference type="InterPro" id="IPR013249">
    <property type="entry name" value="RNA_pol_sigma70_r4_t2"/>
</dbReference>
<organism evidence="7 8">
    <name type="scientific">Granulosicoccus antarcticus IMCC3135</name>
    <dbReference type="NCBI Taxonomy" id="1192854"/>
    <lineage>
        <taxon>Bacteria</taxon>
        <taxon>Pseudomonadati</taxon>
        <taxon>Pseudomonadota</taxon>
        <taxon>Gammaproteobacteria</taxon>
        <taxon>Chromatiales</taxon>
        <taxon>Granulosicoccaceae</taxon>
        <taxon>Granulosicoccus</taxon>
    </lineage>
</organism>
<dbReference type="GO" id="GO:0003677">
    <property type="term" value="F:DNA binding"/>
    <property type="evidence" value="ECO:0007669"/>
    <property type="project" value="InterPro"/>
</dbReference>
<evidence type="ECO:0000256" key="4">
    <source>
        <dbReference type="ARBA" id="ARBA00023163"/>
    </source>
</evidence>
<dbReference type="OrthoDB" id="9784272at2"/>
<comment type="similarity">
    <text evidence="1">Belongs to the sigma-70 factor family. ECF subfamily.</text>
</comment>
<dbReference type="InterPro" id="IPR013324">
    <property type="entry name" value="RNA_pol_sigma_r3/r4-like"/>
</dbReference>
<keyword evidence="4" id="KW-0804">Transcription</keyword>
<dbReference type="KEGG" id="gai:IMCC3135_10935"/>
<protein>
    <submittedName>
        <fullName evidence="7">ECF RNA polymerase sigma factor SigK</fullName>
    </submittedName>
</protein>
<dbReference type="SUPFAM" id="SSF88659">
    <property type="entry name" value="Sigma3 and sigma4 domains of RNA polymerase sigma factors"/>
    <property type="match status" value="1"/>
</dbReference>
<dbReference type="RefSeq" id="WP_088917603.1">
    <property type="nucleotide sequence ID" value="NZ_CP018632.1"/>
</dbReference>
<dbReference type="EMBL" id="CP018632">
    <property type="protein sequence ID" value="ASJ72279.1"/>
    <property type="molecule type" value="Genomic_DNA"/>
</dbReference>
<accession>A0A2Z2NM68</accession>
<dbReference type="GO" id="GO:0016987">
    <property type="term" value="F:sigma factor activity"/>
    <property type="evidence" value="ECO:0007669"/>
    <property type="project" value="UniProtKB-KW"/>
</dbReference>
<evidence type="ECO:0000259" key="5">
    <source>
        <dbReference type="Pfam" id="PF04542"/>
    </source>
</evidence>